<dbReference type="AlphaFoldDB" id="A0AAD1W7V6"/>
<dbReference type="EMBL" id="OW240916">
    <property type="protein sequence ID" value="CAH2297383.1"/>
    <property type="molecule type" value="Genomic_DNA"/>
</dbReference>
<dbReference type="GO" id="GO:0004888">
    <property type="term" value="F:transmembrane signaling receptor activity"/>
    <property type="evidence" value="ECO:0007669"/>
    <property type="project" value="InterPro"/>
</dbReference>
<dbReference type="PANTHER" id="PTHR15028">
    <property type="entry name" value="CD72-RELATED"/>
    <property type="match status" value="1"/>
</dbReference>
<gene>
    <name evidence="3" type="ORF">PECUL_23A004447</name>
</gene>
<dbReference type="InterPro" id="IPR001304">
    <property type="entry name" value="C-type_lectin-like"/>
</dbReference>
<evidence type="ECO:0000256" key="1">
    <source>
        <dbReference type="SAM" id="Coils"/>
    </source>
</evidence>
<dbReference type="Gene3D" id="3.10.100.10">
    <property type="entry name" value="Mannose-Binding Protein A, subunit A"/>
    <property type="match status" value="1"/>
</dbReference>
<dbReference type="SUPFAM" id="SSF56436">
    <property type="entry name" value="C-type lectin-like"/>
    <property type="match status" value="1"/>
</dbReference>
<keyword evidence="4" id="KW-1185">Reference proteome</keyword>
<dbReference type="Pfam" id="PF00059">
    <property type="entry name" value="Lectin_C"/>
    <property type="match status" value="1"/>
</dbReference>
<dbReference type="SUPFAM" id="SSF57997">
    <property type="entry name" value="Tropomyosin"/>
    <property type="match status" value="1"/>
</dbReference>
<dbReference type="InterPro" id="IPR039689">
    <property type="entry name" value="CD72"/>
</dbReference>
<evidence type="ECO:0000313" key="4">
    <source>
        <dbReference type="Proteomes" id="UP001295444"/>
    </source>
</evidence>
<dbReference type="SMART" id="SM00034">
    <property type="entry name" value="CLECT"/>
    <property type="match status" value="1"/>
</dbReference>
<feature type="coiled-coil region" evidence="1">
    <location>
        <begin position="5"/>
        <end position="151"/>
    </location>
</feature>
<feature type="domain" description="C-type lectin" evidence="2">
    <location>
        <begin position="187"/>
        <end position="287"/>
    </location>
</feature>
<dbReference type="InterPro" id="IPR016187">
    <property type="entry name" value="CTDL_fold"/>
</dbReference>
<dbReference type="InterPro" id="IPR016186">
    <property type="entry name" value="C-type_lectin-like/link_sf"/>
</dbReference>
<keyword evidence="1" id="KW-0175">Coiled coil</keyword>
<reference evidence="3" key="1">
    <citation type="submission" date="2022-03" db="EMBL/GenBank/DDBJ databases">
        <authorList>
            <person name="Alioto T."/>
            <person name="Alioto T."/>
            <person name="Gomez Garrido J."/>
        </authorList>
    </citation>
    <scope>NUCLEOTIDE SEQUENCE</scope>
</reference>
<dbReference type="PROSITE" id="PS50041">
    <property type="entry name" value="C_TYPE_LECTIN_2"/>
    <property type="match status" value="1"/>
</dbReference>
<organism evidence="3 4">
    <name type="scientific">Pelobates cultripes</name>
    <name type="common">Western spadefoot toad</name>
    <dbReference type="NCBI Taxonomy" id="61616"/>
    <lineage>
        <taxon>Eukaryota</taxon>
        <taxon>Metazoa</taxon>
        <taxon>Chordata</taxon>
        <taxon>Craniata</taxon>
        <taxon>Vertebrata</taxon>
        <taxon>Euteleostomi</taxon>
        <taxon>Amphibia</taxon>
        <taxon>Batrachia</taxon>
        <taxon>Anura</taxon>
        <taxon>Pelobatoidea</taxon>
        <taxon>Pelobatidae</taxon>
        <taxon>Pelobates</taxon>
    </lineage>
</organism>
<evidence type="ECO:0000259" key="2">
    <source>
        <dbReference type="PROSITE" id="PS50041"/>
    </source>
</evidence>
<sequence>MEDILRTTQEELQQTKNLLNKSQEQMKIMEERLSLSMEGQRKLQVTSTSCQSNLGFTTNKLQEIEQQKARCEENLMVTINQKQLLDQDLSQTRFTLQTTQNKLKDTENRLNRNMLDLSKEKSSLQQTSKNLQNIQKKEETMRSNFDSLNKKWKEAQTCVTSNCEAGKDGGRVHIDPFTFCPSGWRQINDRCYFFSQERKNRINSREDCERRAATLVKIDEEDDQLQEWIGQSRQSYWIGLSKDDNSLYRWPDNTILQVHFKNNFACVKASPDLGESPCAISLPWICEKPIGRCLSKESTLQCLGEKLEVIAKKPSP</sequence>
<accession>A0AAD1W7V6</accession>
<evidence type="ECO:0000313" key="3">
    <source>
        <dbReference type="EMBL" id="CAH2297383.1"/>
    </source>
</evidence>
<dbReference type="Proteomes" id="UP001295444">
    <property type="component" value="Chromosome 05"/>
</dbReference>
<protein>
    <recommendedName>
        <fullName evidence="2">C-type lectin domain-containing protein</fullName>
    </recommendedName>
</protein>
<dbReference type="PANTHER" id="PTHR15028:SF7">
    <property type="entry name" value="C-TYPE LECTIN DOMAIN FAMILY 4 MEMBER F-LIKE"/>
    <property type="match status" value="1"/>
</dbReference>
<dbReference type="GO" id="GO:0005886">
    <property type="term" value="C:plasma membrane"/>
    <property type="evidence" value="ECO:0007669"/>
    <property type="project" value="InterPro"/>
</dbReference>
<name>A0AAD1W7V6_PELCU</name>
<proteinExistence type="predicted"/>